<evidence type="ECO:0000256" key="1">
    <source>
        <dbReference type="ARBA" id="ARBA00004514"/>
    </source>
</evidence>
<feature type="domain" description="AAA+ ATPase" evidence="21">
    <location>
        <begin position="880"/>
        <end position="1016"/>
    </location>
</feature>
<comment type="subcellular location">
    <subcellularLocation>
        <location evidence="1">Cytoplasm</location>
        <location evidence="1">Cytosol</location>
    </subcellularLocation>
    <subcellularLocation>
        <location evidence="16">Peroxisome membrane</location>
    </subcellularLocation>
</comment>
<dbReference type="InterPro" id="IPR003593">
    <property type="entry name" value="AAA+_ATPase"/>
</dbReference>
<dbReference type="Proteomes" id="UP000335636">
    <property type="component" value="Unassembled WGS sequence"/>
</dbReference>
<comment type="catalytic activity">
    <reaction evidence="17">
        <text>ATP + H2O = ADP + phosphate + H(+)</text>
        <dbReference type="Rhea" id="RHEA:13065"/>
        <dbReference type="ChEBI" id="CHEBI:15377"/>
        <dbReference type="ChEBI" id="CHEBI:15378"/>
        <dbReference type="ChEBI" id="CHEBI:30616"/>
        <dbReference type="ChEBI" id="CHEBI:43474"/>
        <dbReference type="ChEBI" id="CHEBI:456216"/>
    </reaction>
    <physiologicalReaction direction="left-to-right" evidence="17">
        <dbReference type="Rhea" id="RHEA:13066"/>
    </physiologicalReaction>
</comment>
<evidence type="ECO:0000313" key="23">
    <source>
        <dbReference type="Proteomes" id="UP000335636"/>
    </source>
</evidence>
<keyword evidence="8" id="KW-0547">Nucleotide-binding</keyword>
<dbReference type="GO" id="GO:0005524">
    <property type="term" value="F:ATP binding"/>
    <property type="evidence" value="ECO:0007669"/>
    <property type="project" value="UniProtKB-KW"/>
</dbReference>
<dbReference type="EMBL" id="CABDUW010000168">
    <property type="protein sequence ID" value="VTJ61247.1"/>
    <property type="molecule type" value="Genomic_DNA"/>
</dbReference>
<sequence>MWGSDRQAGAGAAGAAVTVAFTNARDCFLHLPRRLVAQLHLLQNQAIEVAWGHQPAFLSWVEGRHFNDQGENVAEINRQVGQKLGLSNGEQVFLKPCSHVVSCQQVEVEPLSADDWEILELHAASLEQHLLDQIRIVFPKAIFPVWVDQQTYIFIQIVALMPPATYGRLETNTKLLIQPKTRQAKENTFSKADDISGKFYFYGGDGQKGITEEFQTKQLQSNTLGVIGTNETDSEVSVDSSSIPSLWTMIGNIFSFGSEKKQETSWGATEISAFKNMQSEVVPLDNIFRVCKSQPPSIHRMSATSMFHKHCAIHVFPWDQEYFDMEPSFTVTYGKLVKLLSPKQQQSKTKQNILSPEKEKQISELLDQKQISTDHGQEADKTCVLKVVWNGLEELKNTIRYTKNVEFLHLGKVWIPDDLRKRLNIEMHAVVKITPVEITPKIPRSLKLQPRENLPEDISEEDVKAVFYSWLQQSATTLLPLIISEEEFIKLEMKDGLKEFSLSIIHCWGKEREKEKEKEKNIFLLSTNLLQKTTIQVLLDPMVKEENSEEIDFILPFLKLNSLGGVNSLGISSMEHITHSLLGRPFSRQLMSLVAGLRNGALLLTGGKGSGKSTLAKAICKEAFDILDAYVEIVDCKTLRGKRLETIQKTLEAAFSEALWRQPSVVLLDDLDLIAGLSAAPEHEHSPDAVQSQRLAHALNDMVKEFISMGSLVALIATSQFQHSLHPLLVSAQGIHIFQCVLHIHPPNQEQRLEILHNVIKNKLDCDINKFTDLDLQHIAKETEGFVARDFTMLVDRAIHSCLCHQHISTREELVLTTSDFEKALKGFTPASLRNVNLHKPKDLGWDKIGGLHEVRQILMDTIQLPAKYPELFANLPIRQRTGILLYGPPGTGKTLLAGVVARESRMNFISVKGPELLSKYIGASEQAVRDIFIRAQAAKPCILFFDEFESIAPRRGHDNTGVTDRVVNQLLTQLDGVEGLQGVYVLAATSRPDLIDPALLRPGRLDKCVYCPPPDQVSRLEILNVLSDSLPLADDVDLHHVASLTDSFTGADLKALLYNAQLEALHGRLLSSGLQDGRSSSDSDLSLSSMVFLNHSSGSDDSAGDGECGLDQSLVSLEMSEILPDESKFNMYRLYFGSSYESELGNGTSSDLSSQCLSAPSSMTQDLPGLLGKDQLFPQPPVIRTASQEGYPELTQEQRDQLRADISIIKGRYRSQSGEDESLNQPGPIKTCLLAISQSHLMTALGNTRPSISEDDWKNFAELQGLAEFYLEAWHLAFADAGFELKILLLQSPEPLGLQPWHHCNRQLGTILYQ</sequence>
<keyword evidence="6" id="KW-0962">Peroxisome biogenesis</keyword>
<dbReference type="FunFam" id="2.40.40.20:FF:000016">
    <property type="entry name" value="peroxisome biogenesis factor 1"/>
    <property type="match status" value="1"/>
</dbReference>
<dbReference type="FunFam" id="1.10.8.60:FF:000067">
    <property type="entry name" value="Peroxisomal biogenesis factor 1"/>
    <property type="match status" value="1"/>
</dbReference>
<keyword evidence="13" id="KW-0576">Peroxisome</keyword>
<evidence type="ECO:0000256" key="19">
    <source>
        <dbReference type="ARBA" id="ARBA00065930"/>
    </source>
</evidence>
<evidence type="ECO:0000256" key="18">
    <source>
        <dbReference type="ARBA" id="ARBA00057209"/>
    </source>
</evidence>
<dbReference type="InterPro" id="IPR003959">
    <property type="entry name" value="ATPase_AAA_core"/>
</dbReference>
<dbReference type="FunFam" id="3.10.330.10:FF:000004">
    <property type="entry name" value="Peroxisome biogenesis factor 1"/>
    <property type="match status" value="1"/>
</dbReference>
<dbReference type="Gene3D" id="2.40.40.20">
    <property type="match status" value="1"/>
</dbReference>
<evidence type="ECO:0000256" key="4">
    <source>
        <dbReference type="ARBA" id="ARBA00022490"/>
    </source>
</evidence>
<dbReference type="SUPFAM" id="SSF54585">
    <property type="entry name" value="Cdc48 domain 2-like"/>
    <property type="match status" value="1"/>
</dbReference>
<dbReference type="InterPro" id="IPR003960">
    <property type="entry name" value="ATPase_AAA_CS"/>
</dbReference>
<evidence type="ECO:0000256" key="2">
    <source>
        <dbReference type="ARBA" id="ARBA00006914"/>
    </source>
</evidence>
<evidence type="ECO:0000256" key="11">
    <source>
        <dbReference type="ARBA" id="ARBA00022927"/>
    </source>
</evidence>
<dbReference type="FunFam" id="3.40.50.300:FF:001852">
    <property type="entry name" value="Peroxisomal biogenesis factor 1"/>
    <property type="match status" value="1"/>
</dbReference>
<evidence type="ECO:0000256" key="16">
    <source>
        <dbReference type="ARBA" id="ARBA00046271"/>
    </source>
</evidence>
<dbReference type="InterPro" id="IPR009010">
    <property type="entry name" value="Asp_de-COase-like_dom_sf"/>
</dbReference>
<dbReference type="InterPro" id="IPR029067">
    <property type="entry name" value="CDC48_domain_2-like_sf"/>
</dbReference>
<dbReference type="InterPro" id="IPR015343">
    <property type="entry name" value="PEX1-N-lobe"/>
</dbReference>
<dbReference type="SMART" id="SM00382">
    <property type="entry name" value="AAA"/>
    <property type="match status" value="2"/>
</dbReference>
<accession>A0A5E4AUX6</accession>
<keyword evidence="7" id="KW-0677">Repeat</keyword>
<evidence type="ECO:0000256" key="6">
    <source>
        <dbReference type="ARBA" id="ARBA00022593"/>
    </source>
</evidence>
<evidence type="ECO:0000259" key="21">
    <source>
        <dbReference type="SMART" id="SM00382"/>
    </source>
</evidence>
<dbReference type="CDD" id="cd19526">
    <property type="entry name" value="RecA-like_PEX1_r2"/>
    <property type="match status" value="1"/>
</dbReference>
<dbReference type="PANTHER" id="PTHR23077:SF12">
    <property type="entry name" value="PEROXISOMAL ATPASE PEX1"/>
    <property type="match status" value="1"/>
</dbReference>
<evidence type="ECO:0000256" key="13">
    <source>
        <dbReference type="ARBA" id="ARBA00023140"/>
    </source>
</evidence>
<evidence type="ECO:0000256" key="8">
    <source>
        <dbReference type="ARBA" id="ARBA00022741"/>
    </source>
</evidence>
<dbReference type="Pfam" id="PF17862">
    <property type="entry name" value="AAA_lid_3"/>
    <property type="match status" value="1"/>
</dbReference>
<evidence type="ECO:0000256" key="5">
    <source>
        <dbReference type="ARBA" id="ARBA00022553"/>
    </source>
</evidence>
<comment type="subunit">
    <text evidence="19">Homooligomer; homooligomerizes in the cytosol, interaction with PEX6 promotes dissociation of the homooligomer. Interacts with PEX6; forming the PEX1-PEX6 AAA ATPase complex, which is composed of a heterohexamer formed by a trimer of PEX1-PEX6 dimers. Interacts indirectly with PEX26, via its interaction with PEX6.</text>
</comment>
<keyword evidence="12" id="KW-0472">Membrane</keyword>
<feature type="domain" description="AAA+ ATPase" evidence="21">
    <location>
        <begin position="598"/>
        <end position="748"/>
    </location>
</feature>
<reference evidence="22 23" key="1">
    <citation type="submission" date="2019-04" db="EMBL/GenBank/DDBJ databases">
        <authorList>
            <person name="Alioto T."/>
            <person name="Alioto T."/>
        </authorList>
    </citation>
    <scope>NUCLEOTIDE SEQUENCE [LARGE SCALE GENOMIC DNA]</scope>
</reference>
<dbReference type="GO" id="GO:0005778">
    <property type="term" value="C:peroxisomal membrane"/>
    <property type="evidence" value="ECO:0007669"/>
    <property type="project" value="UniProtKB-SubCell"/>
</dbReference>
<dbReference type="EMBL" id="CABDUW010000168">
    <property type="protein sequence ID" value="VTJ61246.1"/>
    <property type="molecule type" value="Genomic_DNA"/>
</dbReference>
<proteinExistence type="inferred from homology"/>
<comment type="similarity">
    <text evidence="2">Belongs to the AAA ATPase family.</text>
</comment>
<keyword evidence="3" id="KW-0813">Transport</keyword>
<evidence type="ECO:0000256" key="7">
    <source>
        <dbReference type="ARBA" id="ARBA00022737"/>
    </source>
</evidence>
<evidence type="ECO:0000256" key="17">
    <source>
        <dbReference type="ARBA" id="ARBA00048778"/>
    </source>
</evidence>
<dbReference type="InterPro" id="IPR050168">
    <property type="entry name" value="AAA_ATPase_domain"/>
</dbReference>
<evidence type="ECO:0000256" key="12">
    <source>
        <dbReference type="ARBA" id="ARBA00023136"/>
    </source>
</evidence>
<dbReference type="Gene3D" id="1.10.8.60">
    <property type="match status" value="2"/>
</dbReference>
<name>A0A5E4AUX6_MARMO</name>
<dbReference type="GO" id="GO:0016887">
    <property type="term" value="F:ATP hydrolysis activity"/>
    <property type="evidence" value="ECO:0007669"/>
    <property type="project" value="InterPro"/>
</dbReference>
<dbReference type="GO" id="GO:0016558">
    <property type="term" value="P:protein import into peroxisome matrix"/>
    <property type="evidence" value="ECO:0007669"/>
    <property type="project" value="TreeGrafter"/>
</dbReference>
<dbReference type="InterPro" id="IPR027417">
    <property type="entry name" value="P-loop_NTPase"/>
</dbReference>
<dbReference type="GO" id="GO:0005829">
    <property type="term" value="C:cytosol"/>
    <property type="evidence" value="ECO:0007669"/>
    <property type="project" value="UniProtKB-SubCell"/>
</dbReference>
<evidence type="ECO:0000256" key="9">
    <source>
        <dbReference type="ARBA" id="ARBA00022801"/>
    </source>
</evidence>
<dbReference type="Gene3D" id="3.10.330.10">
    <property type="match status" value="1"/>
</dbReference>
<dbReference type="SUPFAM" id="SSF50692">
    <property type="entry name" value="ADC-like"/>
    <property type="match status" value="1"/>
</dbReference>
<evidence type="ECO:0000256" key="10">
    <source>
        <dbReference type="ARBA" id="ARBA00022840"/>
    </source>
</evidence>
<keyword evidence="23" id="KW-1185">Reference proteome</keyword>
<dbReference type="Gene3D" id="3.40.50.300">
    <property type="entry name" value="P-loop containing nucleotide triphosphate hydrolases"/>
    <property type="match status" value="2"/>
</dbReference>
<dbReference type="PROSITE" id="PS00674">
    <property type="entry name" value="AAA"/>
    <property type="match status" value="1"/>
</dbReference>
<dbReference type="FunFam" id="3.40.50.300:FF:000966">
    <property type="entry name" value="Peroxisomal biogenesis factor 1"/>
    <property type="match status" value="1"/>
</dbReference>
<evidence type="ECO:0000256" key="15">
    <source>
        <dbReference type="ARBA" id="ARBA00034532"/>
    </source>
</evidence>
<comment type="function">
    <text evidence="18">Component of the PEX1-PEX6 AAA ATPase complex, a protein dislocase complex that mediates the ATP-dependent extraction of the PEX5 receptor from peroxisomal membranes, an essential step for PEX5 recycling. Specifically recognizes PEX5 monoubiquitinated at 'Cys-11', and pulls it out of the peroxisome lumen through the PEX2-PEX10-PEX12 retrotranslocation channel. Extraction by the PEX1-PEX6 AAA ATPase complex is accompanied by unfolding of the TPR repeats and release of bound cargo from PEX5.</text>
</comment>
<keyword evidence="10" id="KW-0067">ATP-binding</keyword>
<dbReference type="Pfam" id="PF09262">
    <property type="entry name" value="PEX-1N"/>
    <property type="match status" value="1"/>
</dbReference>
<gene>
    <name evidence="22" type="ORF">MONAX_5E005007</name>
</gene>
<keyword evidence="5" id="KW-0597">Phosphoprotein</keyword>
<evidence type="ECO:0000313" key="22">
    <source>
        <dbReference type="EMBL" id="VTJ61247.1"/>
    </source>
</evidence>
<dbReference type="FunFam" id="1.10.8.60:FF:000089">
    <property type="entry name" value="Peroxisomal biogenesis factor 1"/>
    <property type="match status" value="1"/>
</dbReference>
<organism evidence="22 23">
    <name type="scientific">Marmota monax</name>
    <name type="common">Woodchuck</name>
    <dbReference type="NCBI Taxonomy" id="9995"/>
    <lineage>
        <taxon>Eukaryota</taxon>
        <taxon>Metazoa</taxon>
        <taxon>Chordata</taxon>
        <taxon>Craniata</taxon>
        <taxon>Vertebrata</taxon>
        <taxon>Euteleostomi</taxon>
        <taxon>Mammalia</taxon>
        <taxon>Eutheria</taxon>
        <taxon>Euarchontoglires</taxon>
        <taxon>Glires</taxon>
        <taxon>Rodentia</taxon>
        <taxon>Sciuromorpha</taxon>
        <taxon>Sciuridae</taxon>
        <taxon>Xerinae</taxon>
        <taxon>Marmotini</taxon>
        <taxon>Marmota</taxon>
    </lineage>
</organism>
<protein>
    <recommendedName>
        <fullName evidence="15">Peroxisomal ATPase PEX1</fullName>
    </recommendedName>
    <alternativeName>
        <fullName evidence="14">Peroxin-1</fullName>
    </alternativeName>
    <alternativeName>
        <fullName evidence="20">Peroxisome biogenesis factor 1</fullName>
    </alternativeName>
</protein>
<evidence type="ECO:0000256" key="14">
    <source>
        <dbReference type="ARBA" id="ARBA00032509"/>
    </source>
</evidence>
<keyword evidence="11" id="KW-0653">Protein transport</keyword>
<evidence type="ECO:0000256" key="3">
    <source>
        <dbReference type="ARBA" id="ARBA00022448"/>
    </source>
</evidence>
<dbReference type="Pfam" id="PF00004">
    <property type="entry name" value="AAA"/>
    <property type="match status" value="2"/>
</dbReference>
<keyword evidence="9" id="KW-0378">Hydrolase</keyword>
<dbReference type="PANTHER" id="PTHR23077">
    <property type="entry name" value="AAA-FAMILY ATPASE"/>
    <property type="match status" value="1"/>
</dbReference>
<dbReference type="InterPro" id="IPR015342">
    <property type="entry name" value="PEX1-N_C-lobe"/>
</dbReference>
<keyword evidence="4" id="KW-0963">Cytoplasm</keyword>
<dbReference type="Pfam" id="PF09263">
    <property type="entry name" value="PEX-2N"/>
    <property type="match status" value="1"/>
</dbReference>
<dbReference type="InterPro" id="IPR041569">
    <property type="entry name" value="AAA_lid_3"/>
</dbReference>
<evidence type="ECO:0000256" key="20">
    <source>
        <dbReference type="ARBA" id="ARBA00078482"/>
    </source>
</evidence>
<dbReference type="SUPFAM" id="SSF52540">
    <property type="entry name" value="P-loop containing nucleoside triphosphate hydrolases"/>
    <property type="match status" value="2"/>
</dbReference>